<gene>
    <name evidence="2" type="ORF">ACJMK2_026938</name>
</gene>
<comment type="caution">
    <text evidence="2">The sequence shown here is derived from an EMBL/GenBank/DDBJ whole genome shotgun (WGS) entry which is preliminary data.</text>
</comment>
<protein>
    <recommendedName>
        <fullName evidence="4">Peptidase S1 domain-containing protein</fullName>
    </recommendedName>
</protein>
<evidence type="ECO:0000256" key="1">
    <source>
        <dbReference type="SAM" id="MobiDB-lite"/>
    </source>
</evidence>
<evidence type="ECO:0000313" key="2">
    <source>
        <dbReference type="EMBL" id="KAL3886982.1"/>
    </source>
</evidence>
<evidence type="ECO:0000313" key="3">
    <source>
        <dbReference type="Proteomes" id="UP001634394"/>
    </source>
</evidence>
<organism evidence="2 3">
    <name type="scientific">Sinanodonta woodiana</name>
    <name type="common">Chinese pond mussel</name>
    <name type="synonym">Anodonta woodiana</name>
    <dbReference type="NCBI Taxonomy" id="1069815"/>
    <lineage>
        <taxon>Eukaryota</taxon>
        <taxon>Metazoa</taxon>
        <taxon>Spiralia</taxon>
        <taxon>Lophotrochozoa</taxon>
        <taxon>Mollusca</taxon>
        <taxon>Bivalvia</taxon>
        <taxon>Autobranchia</taxon>
        <taxon>Heteroconchia</taxon>
        <taxon>Palaeoheterodonta</taxon>
        <taxon>Unionida</taxon>
        <taxon>Unionoidea</taxon>
        <taxon>Unionidae</taxon>
        <taxon>Unioninae</taxon>
        <taxon>Sinanodonta</taxon>
    </lineage>
</organism>
<reference evidence="2 3" key="1">
    <citation type="submission" date="2024-11" db="EMBL/GenBank/DDBJ databases">
        <title>Chromosome-level genome assembly of the freshwater bivalve Anodonta woodiana.</title>
        <authorList>
            <person name="Chen X."/>
        </authorList>
    </citation>
    <scope>NUCLEOTIDE SEQUENCE [LARGE SCALE GENOMIC DNA]</scope>
    <source>
        <strain evidence="2">MN2024</strain>
        <tissue evidence="2">Gills</tissue>
    </source>
</reference>
<dbReference type="AlphaFoldDB" id="A0ABD3XL63"/>
<accession>A0ABD3XL63</accession>
<proteinExistence type="predicted"/>
<evidence type="ECO:0008006" key="4">
    <source>
        <dbReference type="Google" id="ProtNLM"/>
    </source>
</evidence>
<feature type="region of interest" description="Disordered" evidence="1">
    <location>
        <begin position="356"/>
        <end position="380"/>
    </location>
</feature>
<name>A0ABD3XL63_SINWO</name>
<sequence>MYSIECKLKPLKEDDHLRLKHCIVRHSSRLLKEHSNIQIISPCSVRSKRFGTNYWQIKYETCIVLYVHYKGIIPFGESLFPTELDGISVDVREGEFKLLSNPYLRMGSKIGAVGANKYGTLGGFVDLENETIGALTCAHVVLNNDEFSNYAEPNGDSGYTGADHRLVCQPDSSNRDHVFGTIEKIVWESGNEHSAGVDAALVKITATERSPTCGEFDCIDNIHGRGNNGLMFCSGKIITNLSPDIYAKEIFKCGYKTGMTNGRLHSDYFIFRNNINGHIFHRTYNQIEIKNCISQQFSERGDSGALVMVDNEDNINDLSAIGLLVGSTSYHTTIASPIGDVLEKLNIPSRKLKTFPVEEQDRSTHIGRNHTSNIPSRTTDHPCSLLRPILDAIQGDVLEIKREFSEFKREIRFMREDIGIIHYYLEGSRRYLRR</sequence>
<dbReference type="EMBL" id="JBJQND010000002">
    <property type="protein sequence ID" value="KAL3886982.1"/>
    <property type="molecule type" value="Genomic_DNA"/>
</dbReference>
<keyword evidence="3" id="KW-1185">Reference proteome</keyword>
<dbReference type="Proteomes" id="UP001634394">
    <property type="component" value="Unassembled WGS sequence"/>
</dbReference>